<dbReference type="Pfam" id="PF01979">
    <property type="entry name" value="Amidohydro_1"/>
    <property type="match status" value="1"/>
</dbReference>
<dbReference type="Gene3D" id="3.20.20.140">
    <property type="entry name" value="Metal-dependent hydrolases"/>
    <property type="match status" value="1"/>
</dbReference>
<keyword evidence="8" id="KW-1185">Reference proteome</keyword>
<sequence length="447" mass="48943">MKTLLITNARVVNEGRQYDADLYVRNGRIYTIGADLQSRPADQAIDARGHLLLPGMIDDQVHFREPGLTHKAEIATESRAAVAGGITSFLEMPNTQPPTLSLEALEAKYQRAAQVSPANFGFYLGASNDNLDAIRRLPVGAACGVKVFMGASTGNMLVDDPKVLASIFAEAPVLIATHCEDTPLIRANEQAYREQYGETVPMEMHPLIRSEEACWRSSSLAVELARQHNTRLHVLHLTTARELGLFEPGSHRDKRITVEACVHHLYFDAHDYAEKGSLIKCNPAIKQPEDRAALLAAVTEGRIDVIATDHAPHLLSEKDAPYFAAPAGLPLVQHALPSLFEHVRVGALTLETLVEKTSHAVADCFNIQGRGYIREGYWADLVLIDPNSPHAINRAEVLSKCGWSPFEGRTFSARVLATLVNGDLIWQNGALNPQATAGMRLEFGATR</sequence>
<accession>H8Z1Q6</accession>
<feature type="domain" description="Amidohydrolase-related" evidence="6">
    <location>
        <begin position="52"/>
        <end position="424"/>
    </location>
</feature>
<dbReference type="STRING" id="631362.Thi970DRAFT_01712"/>
<evidence type="ECO:0000256" key="2">
    <source>
        <dbReference type="ARBA" id="ARBA00002368"/>
    </source>
</evidence>
<evidence type="ECO:0000313" key="7">
    <source>
        <dbReference type="EMBL" id="EIC21501.1"/>
    </source>
</evidence>
<proteinExistence type="inferred from homology"/>
<dbReference type="RefSeq" id="WP_009148086.1">
    <property type="nucleotide sequence ID" value="NZ_CP121471.1"/>
</dbReference>
<keyword evidence="5" id="KW-0378">Hydrolase</keyword>
<comment type="function">
    <text evidence="2">Catalyzes the reversible cyclization of carbamoyl aspartate to dihydroorotate.</text>
</comment>
<dbReference type="Gene3D" id="2.30.40.10">
    <property type="entry name" value="Urease, subunit C, domain 1"/>
    <property type="match status" value="1"/>
</dbReference>
<dbReference type="SUPFAM" id="SSF51338">
    <property type="entry name" value="Composite domain of metallo-dependent hydrolases"/>
    <property type="match status" value="1"/>
</dbReference>
<reference evidence="8" key="1">
    <citation type="submission" date="2011-06" db="EMBL/GenBank/DDBJ databases">
        <authorList>
            <consortium name="US DOE Joint Genome Institute (JGI-PGF)"/>
            <person name="Lucas S."/>
            <person name="Han J."/>
            <person name="Lapidus A."/>
            <person name="Cheng J.-F."/>
            <person name="Goodwin L."/>
            <person name="Pitluck S."/>
            <person name="Peters L."/>
            <person name="Land M.L."/>
            <person name="Hauser L."/>
            <person name="Vogl K."/>
            <person name="Liu Z."/>
            <person name="Overmann J."/>
            <person name="Frigaard N.-U."/>
            <person name="Bryant D.A."/>
            <person name="Woyke T.J."/>
        </authorList>
    </citation>
    <scope>NUCLEOTIDE SEQUENCE [LARGE SCALE GENOMIC DNA]</scope>
    <source>
        <strain evidence="8">970</strain>
    </source>
</reference>
<dbReference type="AlphaFoldDB" id="H8Z1Q6"/>
<evidence type="ECO:0000256" key="5">
    <source>
        <dbReference type="ARBA" id="ARBA00022801"/>
    </source>
</evidence>
<dbReference type="EMBL" id="JH603169">
    <property type="protein sequence ID" value="EIC21501.1"/>
    <property type="molecule type" value="Genomic_DNA"/>
</dbReference>
<dbReference type="NCBIfam" id="TIGR00857">
    <property type="entry name" value="pyrC_multi"/>
    <property type="match status" value="1"/>
</dbReference>
<comment type="cofactor">
    <cofactor evidence="1">
        <name>Zn(2+)</name>
        <dbReference type="ChEBI" id="CHEBI:29105"/>
    </cofactor>
</comment>
<dbReference type="CDD" id="cd01318">
    <property type="entry name" value="DHOase_IIb"/>
    <property type="match status" value="1"/>
</dbReference>
<dbReference type="InterPro" id="IPR050138">
    <property type="entry name" value="DHOase/Allantoinase_Hydrolase"/>
</dbReference>
<dbReference type="GO" id="GO:0004038">
    <property type="term" value="F:allantoinase activity"/>
    <property type="evidence" value="ECO:0007669"/>
    <property type="project" value="TreeGrafter"/>
</dbReference>
<dbReference type="PROSITE" id="PS00483">
    <property type="entry name" value="DIHYDROOROTASE_2"/>
    <property type="match status" value="1"/>
</dbReference>
<dbReference type="PANTHER" id="PTHR43668">
    <property type="entry name" value="ALLANTOINASE"/>
    <property type="match status" value="1"/>
</dbReference>
<dbReference type="InterPro" id="IPR002195">
    <property type="entry name" value="Dihydroorotase_CS"/>
</dbReference>
<dbReference type="InterPro" id="IPR006680">
    <property type="entry name" value="Amidohydro-rel"/>
</dbReference>
<keyword evidence="4" id="KW-0479">Metal-binding</keyword>
<dbReference type="GO" id="GO:0046872">
    <property type="term" value="F:metal ion binding"/>
    <property type="evidence" value="ECO:0007669"/>
    <property type="project" value="UniProtKB-KW"/>
</dbReference>
<dbReference type="OrthoDB" id="5687299at2"/>
<dbReference type="InterPro" id="IPR032466">
    <property type="entry name" value="Metal_Hydrolase"/>
</dbReference>
<dbReference type="Proteomes" id="UP000002964">
    <property type="component" value="Unassembled WGS sequence"/>
</dbReference>
<protein>
    <submittedName>
        <fullName evidence="7">Dihydroorotase, multifunctional complex type</fullName>
    </submittedName>
</protein>
<dbReference type="GO" id="GO:0006145">
    <property type="term" value="P:purine nucleobase catabolic process"/>
    <property type="evidence" value="ECO:0007669"/>
    <property type="project" value="TreeGrafter"/>
</dbReference>
<comment type="similarity">
    <text evidence="3">Belongs to the metallo-dependent hydrolases superfamily. DHOase family. Class I DHOase subfamily.</text>
</comment>
<dbReference type="SUPFAM" id="SSF51556">
    <property type="entry name" value="Metallo-dependent hydrolases"/>
    <property type="match status" value="1"/>
</dbReference>
<dbReference type="GO" id="GO:0005737">
    <property type="term" value="C:cytoplasm"/>
    <property type="evidence" value="ECO:0007669"/>
    <property type="project" value="TreeGrafter"/>
</dbReference>
<reference evidence="7 8" key="2">
    <citation type="submission" date="2011-11" db="EMBL/GenBank/DDBJ databases">
        <authorList>
            <consortium name="US DOE Joint Genome Institute"/>
            <person name="Lucas S."/>
            <person name="Han J."/>
            <person name="Lapidus A."/>
            <person name="Cheng J.-F."/>
            <person name="Goodwin L."/>
            <person name="Pitluck S."/>
            <person name="Peters L."/>
            <person name="Ovchinnikova G."/>
            <person name="Zhang X."/>
            <person name="Detter J.C."/>
            <person name="Han C."/>
            <person name="Tapia R."/>
            <person name="Land M."/>
            <person name="Hauser L."/>
            <person name="Kyrpides N."/>
            <person name="Ivanova N."/>
            <person name="Pagani I."/>
            <person name="Vogl K."/>
            <person name="Liu Z."/>
            <person name="Overmann J."/>
            <person name="Frigaard N.-U."/>
            <person name="Bryant D."/>
            <person name="Woyke T."/>
        </authorList>
    </citation>
    <scope>NUCLEOTIDE SEQUENCE [LARGE SCALE GENOMIC DNA]</scope>
    <source>
        <strain evidence="7 8">970</strain>
    </source>
</reference>
<evidence type="ECO:0000256" key="4">
    <source>
        <dbReference type="ARBA" id="ARBA00022723"/>
    </source>
</evidence>
<evidence type="ECO:0000259" key="6">
    <source>
        <dbReference type="Pfam" id="PF01979"/>
    </source>
</evidence>
<organism evidence="7 8">
    <name type="scientific">Thiorhodovibrio frisius</name>
    <dbReference type="NCBI Taxonomy" id="631362"/>
    <lineage>
        <taxon>Bacteria</taxon>
        <taxon>Pseudomonadati</taxon>
        <taxon>Pseudomonadota</taxon>
        <taxon>Gammaproteobacteria</taxon>
        <taxon>Chromatiales</taxon>
        <taxon>Chromatiaceae</taxon>
        <taxon>Thiorhodovibrio</taxon>
    </lineage>
</organism>
<gene>
    <name evidence="7" type="ORF">Thi970DRAFT_01712</name>
</gene>
<name>H8Z1Q6_9GAMM</name>
<dbReference type="NCBIfam" id="NF006688">
    <property type="entry name" value="PRK09236.1"/>
    <property type="match status" value="1"/>
</dbReference>
<dbReference type="eggNOG" id="COG0044">
    <property type="taxonomic scope" value="Bacteria"/>
</dbReference>
<evidence type="ECO:0000313" key="8">
    <source>
        <dbReference type="Proteomes" id="UP000002964"/>
    </source>
</evidence>
<evidence type="ECO:0000256" key="1">
    <source>
        <dbReference type="ARBA" id="ARBA00001947"/>
    </source>
</evidence>
<dbReference type="PANTHER" id="PTHR43668:SF4">
    <property type="entry name" value="ALLANTOINASE"/>
    <property type="match status" value="1"/>
</dbReference>
<evidence type="ECO:0000256" key="3">
    <source>
        <dbReference type="ARBA" id="ARBA00010286"/>
    </source>
</evidence>
<dbReference type="HOGENOM" id="CLU_015572_1_1_6"/>
<dbReference type="InterPro" id="IPR011059">
    <property type="entry name" value="Metal-dep_hydrolase_composite"/>
</dbReference>